<gene>
    <name evidence="2" type="ORF">LCGC14_2845910</name>
</gene>
<evidence type="ECO:0000259" key="1">
    <source>
        <dbReference type="Pfam" id="PF13524"/>
    </source>
</evidence>
<accession>A0A0F8YWH3</accession>
<sequence length="330" mass="38533">MNYKLRILLFGEMKTQDITPSYKKAFESLGCEVTTFDPTEHYSISLWNRVLNRFLTELIRIKKGLGVRVYFGVQELNKVLLEKVRETRPQLVFFSKPVTIKPATITAIQKLGAKTFAWHNDDLLNPRAVSRILFKAFPLYDCQFTPRSFAIQEFLKLGAKKAETLPFSANTDLYYPEEVIEDEDRKKGADIVFIGTYYEKSRAEILEKLCRHGYDLKVYGNEWHKYNEGKCLKEKAIMYRPIYGEEYRRVMNSSKIALAFLGKVMRDQHTHRSLEIPACGTFMLHERTQEISALYKEGEEAEFFGSFDELVEKVDYYLKNESERKKIALA</sequence>
<dbReference type="EMBL" id="LAZR01054599">
    <property type="protein sequence ID" value="KKK78205.1"/>
    <property type="molecule type" value="Genomic_DNA"/>
</dbReference>
<dbReference type="AlphaFoldDB" id="A0A0F8YWH3"/>
<dbReference type="Pfam" id="PF13524">
    <property type="entry name" value="Glyco_trans_1_2"/>
    <property type="match status" value="1"/>
</dbReference>
<dbReference type="InterPro" id="IPR055259">
    <property type="entry name" value="YkvP/CgeB_Glyco_trans-like"/>
</dbReference>
<dbReference type="SUPFAM" id="SSF53756">
    <property type="entry name" value="UDP-Glycosyltransferase/glycogen phosphorylase"/>
    <property type="match status" value="1"/>
</dbReference>
<name>A0A0F8YWH3_9ZZZZ</name>
<organism evidence="2">
    <name type="scientific">marine sediment metagenome</name>
    <dbReference type="NCBI Taxonomy" id="412755"/>
    <lineage>
        <taxon>unclassified sequences</taxon>
        <taxon>metagenomes</taxon>
        <taxon>ecological metagenomes</taxon>
    </lineage>
</organism>
<feature type="domain" description="Spore protein YkvP/CgeB glycosyl transferase-like" evidence="1">
    <location>
        <begin position="202"/>
        <end position="329"/>
    </location>
</feature>
<comment type="caution">
    <text evidence="2">The sequence shown here is derived from an EMBL/GenBank/DDBJ whole genome shotgun (WGS) entry which is preliminary data.</text>
</comment>
<reference evidence="2" key="1">
    <citation type="journal article" date="2015" name="Nature">
        <title>Complex archaea that bridge the gap between prokaryotes and eukaryotes.</title>
        <authorList>
            <person name="Spang A."/>
            <person name="Saw J.H."/>
            <person name="Jorgensen S.L."/>
            <person name="Zaremba-Niedzwiedzka K."/>
            <person name="Martijn J."/>
            <person name="Lind A.E."/>
            <person name="van Eijk R."/>
            <person name="Schleper C."/>
            <person name="Guy L."/>
            <person name="Ettema T.J."/>
        </authorList>
    </citation>
    <scope>NUCLEOTIDE SEQUENCE</scope>
</reference>
<protein>
    <recommendedName>
        <fullName evidence="1">Spore protein YkvP/CgeB glycosyl transferase-like domain-containing protein</fullName>
    </recommendedName>
</protein>
<feature type="non-terminal residue" evidence="2">
    <location>
        <position position="330"/>
    </location>
</feature>
<proteinExistence type="predicted"/>
<evidence type="ECO:0000313" key="2">
    <source>
        <dbReference type="EMBL" id="KKK78205.1"/>
    </source>
</evidence>